<dbReference type="Proteomes" id="UP000002420">
    <property type="component" value="Chromosome"/>
</dbReference>
<gene>
    <name evidence="1" type="ordered locus">Glov_3255</name>
</gene>
<dbReference type="EMBL" id="CP001089">
    <property type="protein sequence ID" value="ACD96961.1"/>
    <property type="molecule type" value="Genomic_DNA"/>
</dbReference>
<name>B3EAS8_TRIL1</name>
<sequence length="96" mass="11343">MTKEYTNLILETMNDKFQQMLECFSVLDTRIDRFEERLTEKIEIVDAKLMGLSRRVDSVVKNLSAEIVEVRDELRAHRENVELHAIPKKRVLKKVV</sequence>
<protein>
    <submittedName>
        <fullName evidence="1">Uncharacterized protein</fullName>
    </submittedName>
</protein>
<evidence type="ECO:0000313" key="1">
    <source>
        <dbReference type="EMBL" id="ACD96961.1"/>
    </source>
</evidence>
<reference evidence="1 2" key="1">
    <citation type="submission" date="2008-05" db="EMBL/GenBank/DDBJ databases">
        <title>Complete sequence of chromosome of Geobacter lovleyi SZ.</title>
        <authorList>
            <consortium name="US DOE Joint Genome Institute"/>
            <person name="Lucas S."/>
            <person name="Copeland A."/>
            <person name="Lapidus A."/>
            <person name="Glavina del Rio T."/>
            <person name="Dalin E."/>
            <person name="Tice H."/>
            <person name="Bruce D."/>
            <person name="Goodwin L."/>
            <person name="Pitluck S."/>
            <person name="Chertkov O."/>
            <person name="Meincke L."/>
            <person name="Brettin T."/>
            <person name="Detter J.C."/>
            <person name="Han C."/>
            <person name="Tapia R."/>
            <person name="Kuske C.R."/>
            <person name="Schmutz J."/>
            <person name="Larimer F."/>
            <person name="Land M."/>
            <person name="Hauser L."/>
            <person name="Kyrpides N."/>
            <person name="Mikhailova N."/>
            <person name="Sung Y."/>
            <person name="Fletcher K.E."/>
            <person name="Ritalahti K.M."/>
            <person name="Loeffler F.E."/>
            <person name="Richardson P."/>
        </authorList>
    </citation>
    <scope>NUCLEOTIDE SEQUENCE [LARGE SCALE GENOMIC DNA]</scope>
    <source>
        <strain evidence="2">ATCC BAA-1151 / DSM 17278 / SZ</strain>
    </source>
</reference>
<organism evidence="1 2">
    <name type="scientific">Trichlorobacter lovleyi (strain ATCC BAA-1151 / DSM 17278 / SZ)</name>
    <name type="common">Geobacter lovleyi</name>
    <dbReference type="NCBI Taxonomy" id="398767"/>
    <lineage>
        <taxon>Bacteria</taxon>
        <taxon>Pseudomonadati</taxon>
        <taxon>Thermodesulfobacteriota</taxon>
        <taxon>Desulfuromonadia</taxon>
        <taxon>Geobacterales</taxon>
        <taxon>Geobacteraceae</taxon>
        <taxon>Trichlorobacter</taxon>
    </lineage>
</organism>
<keyword evidence="2" id="KW-1185">Reference proteome</keyword>
<dbReference type="HOGENOM" id="CLU_157158_0_0_7"/>
<dbReference type="RefSeq" id="WP_012471285.1">
    <property type="nucleotide sequence ID" value="NC_010814.1"/>
</dbReference>
<accession>B3EAS8</accession>
<dbReference type="STRING" id="398767.Glov_3255"/>
<dbReference type="KEGG" id="glo:Glov_3255"/>
<dbReference type="AlphaFoldDB" id="B3EAS8"/>
<evidence type="ECO:0000313" key="2">
    <source>
        <dbReference type="Proteomes" id="UP000002420"/>
    </source>
</evidence>
<proteinExistence type="predicted"/>